<dbReference type="AlphaFoldDB" id="M7Z3Z2"/>
<keyword evidence="2" id="KW-0472">Membrane</keyword>
<dbReference type="eggNOG" id="KOG4585">
    <property type="taxonomic scope" value="Eukaryota"/>
</dbReference>
<feature type="transmembrane region" description="Helical" evidence="2">
    <location>
        <begin position="700"/>
        <end position="721"/>
    </location>
</feature>
<accession>M7Z3Z2</accession>
<feature type="compositionally biased region" description="Polar residues" evidence="1">
    <location>
        <begin position="499"/>
        <end position="508"/>
    </location>
</feature>
<organism evidence="3">
    <name type="scientific">Triticum urartu</name>
    <name type="common">Red wild einkorn</name>
    <name type="synonym">Crithodium urartu</name>
    <dbReference type="NCBI Taxonomy" id="4572"/>
    <lineage>
        <taxon>Eukaryota</taxon>
        <taxon>Viridiplantae</taxon>
        <taxon>Streptophyta</taxon>
        <taxon>Embryophyta</taxon>
        <taxon>Tracheophyta</taxon>
        <taxon>Spermatophyta</taxon>
        <taxon>Magnoliopsida</taxon>
        <taxon>Liliopsida</taxon>
        <taxon>Poales</taxon>
        <taxon>Poaceae</taxon>
        <taxon>BOP clade</taxon>
        <taxon>Pooideae</taxon>
        <taxon>Triticodae</taxon>
        <taxon>Triticeae</taxon>
        <taxon>Triticinae</taxon>
        <taxon>Triticum</taxon>
    </lineage>
</organism>
<name>M7Z3Z2_TRIUA</name>
<dbReference type="STRING" id="4572.M7Z3Z2"/>
<evidence type="ECO:0000256" key="1">
    <source>
        <dbReference type="SAM" id="MobiDB-lite"/>
    </source>
</evidence>
<dbReference type="PANTHER" id="PTHR35490">
    <property type="entry name" value="BACTERIOPHAGE N4 ADSORPTION B PROTEIN"/>
    <property type="match status" value="1"/>
</dbReference>
<feature type="transmembrane region" description="Helical" evidence="2">
    <location>
        <begin position="6"/>
        <end position="22"/>
    </location>
</feature>
<feature type="region of interest" description="Disordered" evidence="1">
    <location>
        <begin position="310"/>
        <end position="335"/>
    </location>
</feature>
<reference evidence="3" key="1">
    <citation type="journal article" date="2013" name="Nature">
        <title>Draft genome of the wheat A-genome progenitor Triticum urartu.</title>
        <authorList>
            <person name="Ling H.Q."/>
            <person name="Zhao S."/>
            <person name="Liu D."/>
            <person name="Wang J."/>
            <person name="Sun H."/>
            <person name="Zhang C."/>
            <person name="Fan H."/>
            <person name="Li D."/>
            <person name="Dong L."/>
            <person name="Tao Y."/>
            <person name="Gao C."/>
            <person name="Wu H."/>
            <person name="Li Y."/>
            <person name="Cui Y."/>
            <person name="Guo X."/>
            <person name="Zheng S."/>
            <person name="Wang B."/>
            <person name="Yu K."/>
            <person name="Liang Q."/>
            <person name="Yang W."/>
            <person name="Lou X."/>
            <person name="Chen J."/>
            <person name="Feng M."/>
            <person name="Jian J."/>
            <person name="Zhang X."/>
            <person name="Luo G."/>
            <person name="Jiang Y."/>
            <person name="Liu J."/>
            <person name="Wang Z."/>
            <person name="Sha Y."/>
            <person name="Zhang B."/>
            <person name="Wu H."/>
            <person name="Tang D."/>
            <person name="Shen Q."/>
            <person name="Xue P."/>
            <person name="Zou S."/>
            <person name="Wang X."/>
            <person name="Liu X."/>
            <person name="Wang F."/>
            <person name="Yang Y."/>
            <person name="An X."/>
            <person name="Dong Z."/>
            <person name="Zhang K."/>
            <person name="Zhang X."/>
            <person name="Luo M.C."/>
            <person name="Dvorak J."/>
            <person name="Tong Y."/>
            <person name="Wang J."/>
            <person name="Yang H."/>
            <person name="Li Z."/>
            <person name="Wang D."/>
            <person name="Zhang A."/>
            <person name="Wang J."/>
        </authorList>
    </citation>
    <scope>NUCLEOTIDE SEQUENCE</scope>
</reference>
<keyword evidence="2" id="KW-0812">Transmembrane</keyword>
<gene>
    <name evidence="3" type="ORF">TRIUR3_23393</name>
</gene>
<feature type="region of interest" description="Disordered" evidence="1">
    <location>
        <begin position="483"/>
        <end position="526"/>
    </location>
</feature>
<proteinExistence type="predicted"/>
<keyword evidence="2" id="KW-1133">Transmembrane helix</keyword>
<feature type="region of interest" description="Disordered" evidence="1">
    <location>
        <begin position="384"/>
        <end position="403"/>
    </location>
</feature>
<sequence length="739" mass="82220">MQLVLQVGALIAVIQALVMFMHKKVVRRAERLVIRYGPMLMQEQERISNLNYIYNCNDTEALWMLRMKRAPFAGLVQTFSHNQRFRVIHNTFRRSMHGDHLKDCIGAIDDTHVTARVPKSQAASFRGRKHYTSQKSHDANILTDNISRPDGINIPDDKFYLEDVGYACRQGVLSPFRKTKYHLNKFFEEEMTPDDLDLGGHGVEAFDNEAWKNKRLEWAHAMWDNREVIVLLQKGYTDGGTPPQTTELAEQEAPNTWSRSFIPTDLVGASNAESTVTAPSDSGSHVPMPTITHYVLDPFLETGSLPNLQKLVPKPPPAAPLPPEKSSEKPIPVPVAPARTSTLPALYSTPESTPLPDSPSSFPGTWSPYLINHKRRGPGLIKTSSQGDVGSEGSLPKFPEGLPALPKKSEAFRVQESEFRFSQESAGVVNNGVKETLDGQNEGVQKGKATHFGQDEQDQPEFEFRHESPDVLVRPVNVGRLVNNGMPRDGENDAFLEPQDSQSVTSNSEAEDAGGQGWWKPSSPYGTSVGTPGAEFYDAFEEISSDGATRSSRCIDDEYREMRLSMLTEIEGRKQAEEVAETWQKEWKKLSHHLSLIALSLPSPTVAENDDDTSADPGAELCQQITVSQLVAAAIARGIARVEVESEMESVISAKNFEIARLSDRVQYYEAANREMSQRNQEAIEMSRQQRNKRKMRQKWFWGSVGIAVTLGTAAIAWSYMPASQSQAGDSNSTNTNSD</sequence>
<evidence type="ECO:0008006" key="4">
    <source>
        <dbReference type="Google" id="ProtNLM"/>
    </source>
</evidence>
<protein>
    <recommendedName>
        <fullName evidence="4">DDE Tnp4 domain-containing protein</fullName>
    </recommendedName>
</protein>
<evidence type="ECO:0000313" key="3">
    <source>
        <dbReference type="EMBL" id="EMS57863.1"/>
    </source>
</evidence>
<evidence type="ECO:0000256" key="2">
    <source>
        <dbReference type="SAM" id="Phobius"/>
    </source>
</evidence>
<feature type="compositionally biased region" description="Pro residues" evidence="1">
    <location>
        <begin position="313"/>
        <end position="323"/>
    </location>
</feature>
<dbReference type="PANTHER" id="PTHR35490:SF2">
    <property type="entry name" value="BACTERIOPHAGE N4 ADSORPTION B PROTEIN"/>
    <property type="match status" value="1"/>
</dbReference>
<dbReference type="EMBL" id="KD139081">
    <property type="protein sequence ID" value="EMS57863.1"/>
    <property type="molecule type" value="Genomic_DNA"/>
</dbReference>